<evidence type="ECO:0000256" key="4">
    <source>
        <dbReference type="RuleBase" id="RU000411"/>
    </source>
</evidence>
<dbReference type="Gene3D" id="3.30.497.10">
    <property type="entry name" value="Antithrombin, subunit I, domain 2"/>
    <property type="match status" value="1"/>
</dbReference>
<dbReference type="InterPro" id="IPR042185">
    <property type="entry name" value="Serpin_sf_2"/>
</dbReference>
<keyword evidence="3" id="KW-0722">Serine protease inhibitor</keyword>
<proteinExistence type="inferred from homology"/>
<dbReference type="RefSeq" id="XP_022245031.1">
    <property type="nucleotide sequence ID" value="XM_022389323.1"/>
</dbReference>
<feature type="domain" description="Serpin" evidence="5">
    <location>
        <begin position="25"/>
        <end position="391"/>
    </location>
</feature>
<evidence type="ECO:0000256" key="2">
    <source>
        <dbReference type="ARBA" id="ARBA00022690"/>
    </source>
</evidence>
<keyword evidence="2" id="KW-0646">Protease inhibitor</keyword>
<gene>
    <name evidence="7 8" type="primary">LOC106462155</name>
</gene>
<dbReference type="InterPro" id="IPR000215">
    <property type="entry name" value="Serpin_fam"/>
</dbReference>
<evidence type="ECO:0000313" key="8">
    <source>
        <dbReference type="RefSeq" id="XP_022245032.1"/>
    </source>
</evidence>
<dbReference type="Proteomes" id="UP000694941">
    <property type="component" value="Unplaced"/>
</dbReference>
<dbReference type="RefSeq" id="XP_022245032.1">
    <property type="nucleotide sequence ID" value="XM_022389324.1"/>
</dbReference>
<reference evidence="7 8" key="1">
    <citation type="submission" date="2025-05" db="UniProtKB">
        <authorList>
            <consortium name="RefSeq"/>
        </authorList>
    </citation>
    <scope>IDENTIFICATION</scope>
    <source>
        <tissue evidence="7 8">Muscle</tissue>
    </source>
</reference>
<comment type="similarity">
    <text evidence="1 4">Belongs to the serpin family.</text>
</comment>
<protein>
    <submittedName>
        <fullName evidence="7 8">Leukocyte elastase inhibitor A-like isoform X2</fullName>
    </submittedName>
</protein>
<evidence type="ECO:0000313" key="6">
    <source>
        <dbReference type="Proteomes" id="UP000694941"/>
    </source>
</evidence>
<dbReference type="GeneID" id="106462155"/>
<dbReference type="InterPro" id="IPR042178">
    <property type="entry name" value="Serpin_sf_1"/>
</dbReference>
<keyword evidence="6" id="KW-1185">Reference proteome</keyword>
<evidence type="ECO:0000259" key="5">
    <source>
        <dbReference type="SMART" id="SM00093"/>
    </source>
</evidence>
<dbReference type="InterPro" id="IPR023795">
    <property type="entry name" value="Serpin_CS"/>
</dbReference>
<evidence type="ECO:0000256" key="1">
    <source>
        <dbReference type="ARBA" id="ARBA00009500"/>
    </source>
</evidence>
<dbReference type="CDD" id="cd00172">
    <property type="entry name" value="serpin"/>
    <property type="match status" value="1"/>
</dbReference>
<organism evidence="6 7">
    <name type="scientific">Limulus polyphemus</name>
    <name type="common">Atlantic horseshoe crab</name>
    <dbReference type="NCBI Taxonomy" id="6850"/>
    <lineage>
        <taxon>Eukaryota</taxon>
        <taxon>Metazoa</taxon>
        <taxon>Ecdysozoa</taxon>
        <taxon>Arthropoda</taxon>
        <taxon>Chelicerata</taxon>
        <taxon>Merostomata</taxon>
        <taxon>Xiphosura</taxon>
        <taxon>Limulidae</taxon>
        <taxon>Limulus</taxon>
    </lineage>
</organism>
<dbReference type="InterPro" id="IPR023796">
    <property type="entry name" value="Serpin_dom"/>
</dbReference>
<dbReference type="PANTHER" id="PTHR11461:SF211">
    <property type="entry name" value="GH10112P-RELATED"/>
    <property type="match status" value="1"/>
</dbReference>
<dbReference type="SMART" id="SM00093">
    <property type="entry name" value="SERPIN"/>
    <property type="match status" value="1"/>
</dbReference>
<dbReference type="Gene3D" id="2.30.39.10">
    <property type="entry name" value="Alpha-1-antitrypsin, domain 1"/>
    <property type="match status" value="1"/>
</dbReference>
<evidence type="ECO:0000313" key="7">
    <source>
        <dbReference type="RefSeq" id="XP_022245031.1"/>
    </source>
</evidence>
<name>A0ABM1SN25_LIMPO</name>
<dbReference type="InterPro" id="IPR036186">
    <property type="entry name" value="Serpin_sf"/>
</dbReference>
<dbReference type="Pfam" id="PF00079">
    <property type="entry name" value="Serpin"/>
    <property type="match status" value="1"/>
</dbReference>
<sequence>MCSSEDKLKMSAAVKVSNSCMDFSIRLYEACSEKNLGKDIFFSPFNVFSALGMTLVGARHNTASQMKVTLGFGELDEKDIHDGFHEMITHLSKASKSGDLYVANRLYLQNDFSVLPTYSNALEEKYGSSCASVDFVNNPGEAAASINRWVAEMTKGKIQDLIQESAVNHLTRIIITCAIYFKKTWTYKFSRFNTSKAPFYISKDNSIEVELMFEGNKEFGFAGSKELGCKALELLYADGLTRMLILLPDEIDGIEKVEKALTPKALSDLLAKLNRQSVQVWLPKFKLENMFSLSKILFQMGMEDLFLSGQADLSGITGCSDLFVDDVVHKTFIEVNEEGTEAAAATAVSIQLTSAFFAEKPEVFRADHPFLFLIIEKTYNTVLFMGALKSPSPA</sequence>
<evidence type="ECO:0000256" key="3">
    <source>
        <dbReference type="ARBA" id="ARBA00022900"/>
    </source>
</evidence>
<dbReference type="PROSITE" id="PS00284">
    <property type="entry name" value="SERPIN"/>
    <property type="match status" value="1"/>
</dbReference>
<dbReference type="SUPFAM" id="SSF56574">
    <property type="entry name" value="Serpins"/>
    <property type="match status" value="1"/>
</dbReference>
<dbReference type="PANTHER" id="PTHR11461">
    <property type="entry name" value="SERINE PROTEASE INHIBITOR, SERPIN"/>
    <property type="match status" value="1"/>
</dbReference>
<accession>A0ABM1SN25</accession>